<protein>
    <submittedName>
        <fullName evidence="2">Uncharacterized protein</fullName>
    </submittedName>
</protein>
<evidence type="ECO:0000313" key="2">
    <source>
        <dbReference type="EMBL" id="PGH16452.1"/>
    </source>
</evidence>
<name>A0A2B7Y6E3_9EURO</name>
<proteinExistence type="predicted"/>
<feature type="region of interest" description="Disordered" evidence="1">
    <location>
        <begin position="1"/>
        <end position="106"/>
    </location>
</feature>
<evidence type="ECO:0000256" key="1">
    <source>
        <dbReference type="SAM" id="MobiDB-lite"/>
    </source>
</evidence>
<comment type="caution">
    <text evidence="2">The sequence shown here is derived from an EMBL/GenBank/DDBJ whole genome shotgun (WGS) entry which is preliminary data.</text>
</comment>
<sequence length="106" mass="11838">MVEAGIGGLSWGAAASASQIAAAKHEARYIGLSKRTSRRVEKRKLEGTGDTRGEGEEKRDNGEDMEREERVYRADGDGERGGEGRKMTRGEEWRRRKNGKRRGEDS</sequence>
<evidence type="ECO:0000313" key="3">
    <source>
        <dbReference type="Proteomes" id="UP000223968"/>
    </source>
</evidence>
<gene>
    <name evidence="2" type="ORF">AJ79_01783</name>
</gene>
<feature type="compositionally biased region" description="Gly residues" evidence="1">
    <location>
        <begin position="1"/>
        <end position="10"/>
    </location>
</feature>
<dbReference type="Proteomes" id="UP000223968">
    <property type="component" value="Unassembled WGS sequence"/>
</dbReference>
<feature type="compositionally biased region" description="Basic and acidic residues" evidence="1">
    <location>
        <begin position="43"/>
        <end position="94"/>
    </location>
</feature>
<dbReference type="EMBL" id="PDNB01000017">
    <property type="protein sequence ID" value="PGH16452.1"/>
    <property type="molecule type" value="Genomic_DNA"/>
</dbReference>
<dbReference type="AlphaFoldDB" id="A0A2B7Y6E3"/>
<accession>A0A2B7Y6E3</accession>
<reference evidence="2 3" key="1">
    <citation type="submission" date="2017-10" db="EMBL/GenBank/DDBJ databases">
        <title>Comparative genomics in systemic dimorphic fungi from Ajellomycetaceae.</title>
        <authorList>
            <person name="Munoz J.F."/>
            <person name="Mcewen J.G."/>
            <person name="Clay O.K."/>
            <person name="Cuomo C.A."/>
        </authorList>
    </citation>
    <scope>NUCLEOTIDE SEQUENCE [LARGE SCALE GENOMIC DNA]</scope>
    <source>
        <strain evidence="2 3">UAMH5409</strain>
    </source>
</reference>
<keyword evidence="3" id="KW-1185">Reference proteome</keyword>
<organism evidence="2 3">
    <name type="scientific">Helicocarpus griseus UAMH5409</name>
    <dbReference type="NCBI Taxonomy" id="1447875"/>
    <lineage>
        <taxon>Eukaryota</taxon>
        <taxon>Fungi</taxon>
        <taxon>Dikarya</taxon>
        <taxon>Ascomycota</taxon>
        <taxon>Pezizomycotina</taxon>
        <taxon>Eurotiomycetes</taxon>
        <taxon>Eurotiomycetidae</taxon>
        <taxon>Onygenales</taxon>
        <taxon>Ajellomycetaceae</taxon>
        <taxon>Helicocarpus</taxon>
    </lineage>
</organism>
<feature type="compositionally biased region" description="Low complexity" evidence="1">
    <location>
        <begin position="11"/>
        <end position="22"/>
    </location>
</feature>